<evidence type="ECO:0000256" key="3">
    <source>
        <dbReference type="ARBA" id="ARBA00022692"/>
    </source>
</evidence>
<dbReference type="AlphaFoldDB" id="A0A7S3L8B5"/>
<dbReference type="InterPro" id="IPR027470">
    <property type="entry name" value="Cation_efflux_CTD"/>
</dbReference>
<protein>
    <recommendedName>
        <fullName evidence="11">Cation efflux protein cytoplasmic domain-containing protein</fullName>
    </recommendedName>
</protein>
<name>A0A7S3L8B5_9STRA</name>
<dbReference type="InterPro" id="IPR002524">
    <property type="entry name" value="Cation_efflux"/>
</dbReference>
<feature type="transmembrane region" description="Helical" evidence="7">
    <location>
        <begin position="173"/>
        <end position="195"/>
    </location>
</feature>
<evidence type="ECO:0000256" key="5">
    <source>
        <dbReference type="ARBA" id="ARBA00023136"/>
    </source>
</evidence>
<evidence type="ECO:0000256" key="7">
    <source>
        <dbReference type="SAM" id="Phobius"/>
    </source>
</evidence>
<comment type="subcellular location">
    <subcellularLocation>
        <location evidence="1">Membrane</location>
        <topology evidence="1">Multi-pass membrane protein</topology>
    </subcellularLocation>
</comment>
<dbReference type="InterPro" id="IPR050291">
    <property type="entry name" value="CDF_Transporter"/>
</dbReference>
<feature type="compositionally biased region" description="Low complexity" evidence="6">
    <location>
        <begin position="1"/>
        <end position="14"/>
    </location>
</feature>
<dbReference type="SUPFAM" id="SSF160240">
    <property type="entry name" value="Cation efflux protein cytoplasmic domain-like"/>
    <property type="match status" value="1"/>
</dbReference>
<gene>
    <name evidence="10" type="ORF">ACOF00016_LOCUS10271</name>
</gene>
<sequence length="398" mass="44627">MQRQSSVDSLDSLLPVNGSNHPRGDQKKEMYMSFEDNATITSHTQSDDGDPIYVCGVRLPSLRRIALEVSLYFNLLITLAKLVAYIRTLSLSVLAALLDSVLDVVSQIVLNYTEKHSSLSRSSAQFPAGAARLEPIGVLTCAALMGMASFEVLKESFETIVYHNSSVDIGDMISLSSFWSMLAIVFVKLALLLLCNKAANKKTLYSQSYTGSARAVVQLADPTLEALAQDHRNDALSNSVAAVALLCVLRSQSLWFVDPVGAILISFYIINSWYVTGREQIEHLTGKAAPEEFIEELMEIATEFDERMTVDSLRAYHFGPKFLVELEMVMPRETLLFESHDLGMELQYEIEGREEVERCFVHIDYESRPYDEHVVSKVPELRERYTTTRRKPSSTQSV</sequence>
<dbReference type="InterPro" id="IPR058533">
    <property type="entry name" value="Cation_efflux_TM"/>
</dbReference>
<feature type="region of interest" description="Disordered" evidence="6">
    <location>
        <begin position="1"/>
        <end position="26"/>
    </location>
</feature>
<proteinExistence type="predicted"/>
<evidence type="ECO:0000313" key="10">
    <source>
        <dbReference type="EMBL" id="CAE0413013.1"/>
    </source>
</evidence>
<evidence type="ECO:0000259" key="8">
    <source>
        <dbReference type="Pfam" id="PF01545"/>
    </source>
</evidence>
<dbReference type="Pfam" id="PF01545">
    <property type="entry name" value="Cation_efflux"/>
    <property type="match status" value="1"/>
</dbReference>
<dbReference type="SUPFAM" id="SSF161111">
    <property type="entry name" value="Cation efflux protein transmembrane domain-like"/>
    <property type="match status" value="1"/>
</dbReference>
<keyword evidence="5 7" id="KW-0472">Membrane</keyword>
<organism evidence="10">
    <name type="scientific">Amphora coffeiformis</name>
    <dbReference type="NCBI Taxonomy" id="265554"/>
    <lineage>
        <taxon>Eukaryota</taxon>
        <taxon>Sar</taxon>
        <taxon>Stramenopiles</taxon>
        <taxon>Ochrophyta</taxon>
        <taxon>Bacillariophyta</taxon>
        <taxon>Bacillariophyceae</taxon>
        <taxon>Bacillariophycidae</taxon>
        <taxon>Thalassiophysales</taxon>
        <taxon>Catenulaceae</taxon>
        <taxon>Amphora</taxon>
    </lineage>
</organism>
<dbReference type="GO" id="GO:0008324">
    <property type="term" value="F:monoatomic cation transmembrane transporter activity"/>
    <property type="evidence" value="ECO:0007669"/>
    <property type="project" value="InterPro"/>
</dbReference>
<evidence type="ECO:0000256" key="6">
    <source>
        <dbReference type="SAM" id="MobiDB-lite"/>
    </source>
</evidence>
<evidence type="ECO:0000256" key="4">
    <source>
        <dbReference type="ARBA" id="ARBA00022989"/>
    </source>
</evidence>
<feature type="domain" description="Cation efflux protein transmembrane" evidence="8">
    <location>
        <begin position="69"/>
        <end position="284"/>
    </location>
</feature>
<reference evidence="10" key="1">
    <citation type="submission" date="2021-01" db="EMBL/GenBank/DDBJ databases">
        <authorList>
            <person name="Corre E."/>
            <person name="Pelletier E."/>
            <person name="Niang G."/>
            <person name="Scheremetjew M."/>
            <person name="Finn R."/>
            <person name="Kale V."/>
            <person name="Holt S."/>
            <person name="Cochrane G."/>
            <person name="Meng A."/>
            <person name="Brown T."/>
            <person name="Cohen L."/>
        </authorList>
    </citation>
    <scope>NUCLEOTIDE SEQUENCE</scope>
    <source>
        <strain evidence="10">CCMP127</strain>
    </source>
</reference>
<dbReference type="Gene3D" id="1.20.1510.10">
    <property type="entry name" value="Cation efflux protein transmembrane domain"/>
    <property type="match status" value="1"/>
</dbReference>
<keyword evidence="2" id="KW-0813">Transport</keyword>
<evidence type="ECO:0000256" key="2">
    <source>
        <dbReference type="ARBA" id="ARBA00022448"/>
    </source>
</evidence>
<evidence type="ECO:0000259" key="9">
    <source>
        <dbReference type="Pfam" id="PF16916"/>
    </source>
</evidence>
<feature type="transmembrane region" description="Helical" evidence="7">
    <location>
        <begin position="65"/>
        <end position="86"/>
    </location>
</feature>
<dbReference type="GO" id="GO:0016020">
    <property type="term" value="C:membrane"/>
    <property type="evidence" value="ECO:0007669"/>
    <property type="project" value="UniProtKB-SubCell"/>
</dbReference>
<keyword evidence="4 7" id="KW-1133">Transmembrane helix</keyword>
<dbReference type="Gene3D" id="3.30.70.1350">
    <property type="entry name" value="Cation efflux protein, cytoplasmic domain"/>
    <property type="match status" value="1"/>
</dbReference>
<dbReference type="PANTHER" id="PTHR43840">
    <property type="entry name" value="MITOCHONDRIAL METAL TRANSPORTER 1-RELATED"/>
    <property type="match status" value="1"/>
</dbReference>
<keyword evidence="3 7" id="KW-0812">Transmembrane</keyword>
<dbReference type="Pfam" id="PF16916">
    <property type="entry name" value="ZT_dimer"/>
    <property type="match status" value="1"/>
</dbReference>
<dbReference type="InterPro" id="IPR036837">
    <property type="entry name" value="Cation_efflux_CTD_sf"/>
</dbReference>
<dbReference type="NCBIfam" id="TIGR01297">
    <property type="entry name" value="CDF"/>
    <property type="match status" value="1"/>
</dbReference>
<dbReference type="EMBL" id="HBIM01012520">
    <property type="protein sequence ID" value="CAE0413013.1"/>
    <property type="molecule type" value="Transcribed_RNA"/>
</dbReference>
<dbReference type="PANTHER" id="PTHR43840:SF52">
    <property type="entry name" value="CATION EFFLUX FAMILY PROTEIN"/>
    <property type="match status" value="1"/>
</dbReference>
<evidence type="ECO:0008006" key="11">
    <source>
        <dbReference type="Google" id="ProtNLM"/>
    </source>
</evidence>
<dbReference type="InterPro" id="IPR027469">
    <property type="entry name" value="Cation_efflux_TMD_sf"/>
</dbReference>
<feature type="domain" description="Cation efflux protein cytoplasmic" evidence="9">
    <location>
        <begin position="290"/>
        <end position="364"/>
    </location>
</feature>
<evidence type="ECO:0000256" key="1">
    <source>
        <dbReference type="ARBA" id="ARBA00004141"/>
    </source>
</evidence>
<accession>A0A7S3L8B5</accession>